<keyword evidence="3" id="KW-1185">Reference proteome</keyword>
<dbReference type="RefSeq" id="XP_028467308.1">
    <property type="nucleotide sequence ID" value="XM_028614050.1"/>
</dbReference>
<evidence type="ECO:0000313" key="3">
    <source>
        <dbReference type="Proteomes" id="UP000272025"/>
    </source>
</evidence>
<dbReference type="GeneID" id="39582528"/>
<evidence type="ECO:0000313" key="2">
    <source>
        <dbReference type="EMBL" id="ROT39502.1"/>
    </source>
</evidence>
<evidence type="ECO:0000256" key="1">
    <source>
        <dbReference type="SAM" id="MobiDB-lite"/>
    </source>
</evidence>
<protein>
    <submittedName>
        <fullName evidence="2">Uncharacterized protein</fullName>
    </submittedName>
</protein>
<name>A0A3N2PYE3_SODAK</name>
<sequence>MVTQRLGLQIFPSSHHFLGAGQTRPALFTGLSAPSIPDDSPDKTISNGKMSSSFLSPMEFDVTRSAALDDVLPTRLFSKKSVPTSSALLLNSERCRQLGTSSALNPVASSGSRVGDLTFLTLEIVFRRLVTPPLFLHATCQNLGFFLGKRGGEDEQQERLSASTNVPRVPTPRGRWDAGTLGRWDAGTHDAPLNGAATIQMNSRLHLRLGLKGPQRYQVQSANRGSGNWSGGNVQHGLELVLIKMACLHRGSAQRARLRSGLLEQQTLLKFS</sequence>
<gene>
    <name evidence="2" type="ORF">SODALDRAFT_357904</name>
</gene>
<feature type="region of interest" description="Disordered" evidence="1">
    <location>
        <begin position="156"/>
        <end position="180"/>
    </location>
</feature>
<organism evidence="2 3">
    <name type="scientific">Sodiomyces alkalinus (strain CBS 110278 / VKM F-3762 / F11)</name>
    <name type="common">Alkaliphilic filamentous fungus</name>
    <dbReference type="NCBI Taxonomy" id="1314773"/>
    <lineage>
        <taxon>Eukaryota</taxon>
        <taxon>Fungi</taxon>
        <taxon>Dikarya</taxon>
        <taxon>Ascomycota</taxon>
        <taxon>Pezizomycotina</taxon>
        <taxon>Sordariomycetes</taxon>
        <taxon>Hypocreomycetidae</taxon>
        <taxon>Glomerellales</taxon>
        <taxon>Plectosphaerellaceae</taxon>
        <taxon>Sodiomyces</taxon>
    </lineage>
</organism>
<reference evidence="2 3" key="1">
    <citation type="journal article" date="2018" name="Mol. Ecol.">
        <title>The obligate alkalophilic soda-lake fungus Sodiomyces alkalinus has shifted to a protein diet.</title>
        <authorList>
            <person name="Grum-Grzhimaylo A.A."/>
            <person name="Falkoski D.L."/>
            <person name="van den Heuvel J."/>
            <person name="Valero-Jimenez C.A."/>
            <person name="Min B."/>
            <person name="Choi I.G."/>
            <person name="Lipzen A."/>
            <person name="Daum C.G."/>
            <person name="Aanen D.K."/>
            <person name="Tsang A."/>
            <person name="Henrissat B."/>
            <person name="Bilanenko E.N."/>
            <person name="de Vries R.P."/>
            <person name="van Kan J.A.L."/>
            <person name="Grigoriev I.V."/>
            <person name="Debets A.J.M."/>
        </authorList>
    </citation>
    <scope>NUCLEOTIDE SEQUENCE [LARGE SCALE GENOMIC DNA]</scope>
    <source>
        <strain evidence="2 3">F11</strain>
    </source>
</reference>
<dbReference type="AlphaFoldDB" id="A0A3N2PYE3"/>
<dbReference type="EMBL" id="ML119053">
    <property type="protein sequence ID" value="ROT39502.1"/>
    <property type="molecule type" value="Genomic_DNA"/>
</dbReference>
<proteinExistence type="predicted"/>
<dbReference type="Proteomes" id="UP000272025">
    <property type="component" value="Unassembled WGS sequence"/>
</dbReference>
<accession>A0A3N2PYE3</accession>